<dbReference type="EMBL" id="DWVS01000212">
    <property type="protein sequence ID" value="HJC88075.1"/>
    <property type="molecule type" value="Genomic_DNA"/>
</dbReference>
<dbReference type="SUPFAM" id="SSF48452">
    <property type="entry name" value="TPR-like"/>
    <property type="match status" value="1"/>
</dbReference>
<protein>
    <recommendedName>
        <fullName evidence="4">Tetratricopeptide repeat protein</fullName>
    </recommendedName>
</protein>
<keyword evidence="1" id="KW-0175">Coiled coil</keyword>
<evidence type="ECO:0008006" key="4">
    <source>
        <dbReference type="Google" id="ProtNLM"/>
    </source>
</evidence>
<feature type="coiled-coil region" evidence="1">
    <location>
        <begin position="156"/>
        <end position="213"/>
    </location>
</feature>
<reference evidence="2" key="1">
    <citation type="journal article" date="2021" name="PeerJ">
        <title>Extensive microbial diversity within the chicken gut microbiome revealed by metagenomics and culture.</title>
        <authorList>
            <person name="Gilroy R."/>
            <person name="Ravi A."/>
            <person name="Getino M."/>
            <person name="Pursley I."/>
            <person name="Horton D.L."/>
            <person name="Alikhan N.F."/>
            <person name="Baker D."/>
            <person name="Gharbi K."/>
            <person name="Hall N."/>
            <person name="Watson M."/>
            <person name="Adriaenssens E.M."/>
            <person name="Foster-Nyarko E."/>
            <person name="Jarju S."/>
            <person name="Secka A."/>
            <person name="Antonio M."/>
            <person name="Oren A."/>
            <person name="Chaudhuri R.R."/>
            <person name="La Ragione R."/>
            <person name="Hildebrand F."/>
            <person name="Pallen M.J."/>
        </authorList>
    </citation>
    <scope>NUCLEOTIDE SEQUENCE</scope>
    <source>
        <strain evidence="2">ChiBcec1-1630</strain>
    </source>
</reference>
<sequence>MNRQWKKYDQLMEKCYQGMAVGETNANDWNDCFDVLIRIIENERESNPDFGKELELLDDETDYRHDVRGWLEDYLDELDMRQMYPRLEEVCRKLLKIFEWKEEYPSDIRFMLASALGNQGRVEEARKYCEDWEAQEKDNPLAAAALIYSLIRMNDYENAEETVRQYIAENTVCSEENDVIFTAALQLYKANGNKKMEKKMDNALKEYDKALEKYLMGLDGEELEFGDMDWEMDEDD</sequence>
<comment type="caution">
    <text evidence="2">The sequence shown here is derived from an EMBL/GenBank/DDBJ whole genome shotgun (WGS) entry which is preliminary data.</text>
</comment>
<proteinExistence type="predicted"/>
<reference evidence="2" key="2">
    <citation type="submission" date="2021-04" db="EMBL/GenBank/DDBJ databases">
        <authorList>
            <person name="Gilroy R."/>
        </authorList>
    </citation>
    <scope>NUCLEOTIDE SEQUENCE</scope>
    <source>
        <strain evidence="2">ChiBcec1-1630</strain>
    </source>
</reference>
<accession>A0A9D2QK27</accession>
<evidence type="ECO:0000256" key="1">
    <source>
        <dbReference type="SAM" id="Coils"/>
    </source>
</evidence>
<gene>
    <name evidence="2" type="ORF">H9926_08680</name>
</gene>
<dbReference type="Proteomes" id="UP000823922">
    <property type="component" value="Unassembled WGS sequence"/>
</dbReference>
<evidence type="ECO:0000313" key="3">
    <source>
        <dbReference type="Proteomes" id="UP000823922"/>
    </source>
</evidence>
<dbReference type="AlphaFoldDB" id="A0A9D2QK27"/>
<evidence type="ECO:0000313" key="2">
    <source>
        <dbReference type="EMBL" id="HJC88075.1"/>
    </source>
</evidence>
<organism evidence="2 3">
    <name type="scientific">Candidatus Eisenbergiella intestinigallinarum</name>
    <dbReference type="NCBI Taxonomy" id="2838549"/>
    <lineage>
        <taxon>Bacteria</taxon>
        <taxon>Bacillati</taxon>
        <taxon>Bacillota</taxon>
        <taxon>Clostridia</taxon>
        <taxon>Lachnospirales</taxon>
        <taxon>Lachnospiraceae</taxon>
        <taxon>Eisenbergiella</taxon>
    </lineage>
</organism>
<dbReference type="Gene3D" id="1.25.40.10">
    <property type="entry name" value="Tetratricopeptide repeat domain"/>
    <property type="match status" value="1"/>
</dbReference>
<dbReference type="InterPro" id="IPR011990">
    <property type="entry name" value="TPR-like_helical_dom_sf"/>
</dbReference>
<name>A0A9D2QK27_9FIRM</name>